<dbReference type="OrthoDB" id="549185at2759"/>
<sequence>MLARDLMLSLLSGGKLLLELPDEPAAVSSLMTALGQAASKLRDVGLATALDPIYDPAAIAHGCGSTCYGNGSSAHTQPTPGYPNHHHHGNFGGGGGGSPSSSYDSPSSGGGATRRSHDSGGSVYVFCARAVPMPPAAANSADGTLAAAAATYTVGSSMGQEVLPVGPSVGVHTLLPALLRAVLRDGLVTLRCCWFDEELGTYSLWPDQMKGVAAGGGANGGATSGQEDCEDHEGCDAASLWSTSIGNSANAGPSGSAGVGAGPVVADAQAARLAAAAAAAAAATAGGLVRVPCVLRAIFKLDRQLRGLDLGGLVVLPHTFARSCRDSRTQVLHLDVVIAGSGNGIMGVTQRRTARTC</sequence>
<dbReference type="KEGG" id="vcn:VOLCADRAFT_86845"/>
<evidence type="ECO:0000313" key="3">
    <source>
        <dbReference type="Proteomes" id="UP000001058"/>
    </source>
</evidence>
<protein>
    <submittedName>
        <fullName evidence="2">Uncharacterized protein</fullName>
    </submittedName>
</protein>
<feature type="region of interest" description="Disordered" evidence="1">
    <location>
        <begin position="71"/>
        <end position="117"/>
    </location>
</feature>
<evidence type="ECO:0000313" key="2">
    <source>
        <dbReference type="EMBL" id="EFJ52591.1"/>
    </source>
</evidence>
<gene>
    <name evidence="2" type="ORF">VOLCADRAFT_86845</name>
</gene>
<dbReference type="AlphaFoldDB" id="D8TJR9"/>
<name>D8TJR9_VOLCA</name>
<keyword evidence="3" id="KW-1185">Reference proteome</keyword>
<proteinExistence type="predicted"/>
<dbReference type="GeneID" id="9617886"/>
<dbReference type="Proteomes" id="UP000001058">
    <property type="component" value="Unassembled WGS sequence"/>
</dbReference>
<reference evidence="2 3" key="1">
    <citation type="journal article" date="2010" name="Science">
        <title>Genomic analysis of organismal complexity in the multicellular green alga Volvox carteri.</title>
        <authorList>
            <person name="Prochnik S.E."/>
            <person name="Umen J."/>
            <person name="Nedelcu A.M."/>
            <person name="Hallmann A."/>
            <person name="Miller S.M."/>
            <person name="Nishii I."/>
            <person name="Ferris P."/>
            <person name="Kuo A."/>
            <person name="Mitros T."/>
            <person name="Fritz-Laylin L.K."/>
            <person name="Hellsten U."/>
            <person name="Chapman J."/>
            <person name="Simakov O."/>
            <person name="Rensing S.A."/>
            <person name="Terry A."/>
            <person name="Pangilinan J."/>
            <person name="Kapitonov V."/>
            <person name="Jurka J."/>
            <person name="Salamov A."/>
            <person name="Shapiro H."/>
            <person name="Schmutz J."/>
            <person name="Grimwood J."/>
            <person name="Lindquist E."/>
            <person name="Lucas S."/>
            <person name="Grigoriev I.V."/>
            <person name="Schmitt R."/>
            <person name="Kirk D."/>
            <person name="Rokhsar D.S."/>
        </authorList>
    </citation>
    <scope>NUCLEOTIDE SEQUENCE [LARGE SCALE GENOMIC DNA]</scope>
    <source>
        <strain evidence="3">f. Nagariensis / Eve</strain>
    </source>
</reference>
<dbReference type="EMBL" id="GL378324">
    <property type="protein sequence ID" value="EFJ52591.1"/>
    <property type="molecule type" value="Genomic_DNA"/>
</dbReference>
<dbReference type="InParanoid" id="D8TJR9"/>
<accession>D8TJR9</accession>
<dbReference type="RefSeq" id="XP_002946664.1">
    <property type="nucleotide sequence ID" value="XM_002946618.1"/>
</dbReference>
<organism evidence="3">
    <name type="scientific">Volvox carteri f. nagariensis</name>
    <dbReference type="NCBI Taxonomy" id="3068"/>
    <lineage>
        <taxon>Eukaryota</taxon>
        <taxon>Viridiplantae</taxon>
        <taxon>Chlorophyta</taxon>
        <taxon>core chlorophytes</taxon>
        <taxon>Chlorophyceae</taxon>
        <taxon>CS clade</taxon>
        <taxon>Chlamydomonadales</taxon>
        <taxon>Volvocaceae</taxon>
        <taxon>Volvox</taxon>
    </lineage>
</organism>
<evidence type="ECO:0000256" key="1">
    <source>
        <dbReference type="SAM" id="MobiDB-lite"/>
    </source>
</evidence>